<reference evidence="2 3" key="3">
    <citation type="submission" date="2020-08" db="EMBL/GenBank/DDBJ databases">
        <title>Genomic Encyclopedia of Type Strains, Phase IV (KMG-IV): sequencing the most valuable type-strain genomes for metagenomic binning, comparative biology and taxonomic classification.</title>
        <authorList>
            <person name="Goeker M."/>
        </authorList>
    </citation>
    <scope>NUCLEOTIDE SEQUENCE [LARGE SCALE GENOMIC DNA]</scope>
    <source>
        <strain evidence="2 3">DSM 24105</strain>
    </source>
</reference>
<evidence type="ECO:0000313" key="1">
    <source>
        <dbReference type="EMBL" id="GLS42592.1"/>
    </source>
</evidence>
<reference evidence="1" key="1">
    <citation type="journal article" date="2014" name="Int. J. Syst. Evol. Microbiol.">
        <title>Complete genome of a new Firmicutes species belonging to the dominant human colonic microbiota ('Ruminococcus bicirculans') reveals two chromosomes and a selective capacity to utilize plant glucans.</title>
        <authorList>
            <consortium name="NISC Comparative Sequencing Program"/>
            <person name="Wegmann U."/>
            <person name="Louis P."/>
            <person name="Goesmann A."/>
            <person name="Henrissat B."/>
            <person name="Duncan S.H."/>
            <person name="Flint H.J."/>
        </authorList>
    </citation>
    <scope>NUCLEOTIDE SEQUENCE</scope>
    <source>
        <strain evidence="1">NBRC 107710</strain>
    </source>
</reference>
<sequence length="71" mass="7618">MARSRQAAPANEASAHTISDMPACAEVGGVASMCRDETARVVPGRLVIGEVQAHIVRDVYSVVDVKKVFRH</sequence>
<gene>
    <name evidence="1" type="ORF">GCM10007884_05770</name>
    <name evidence="2" type="ORF">GGR33_002245</name>
</gene>
<dbReference type="EMBL" id="JACIDN010000003">
    <property type="protein sequence ID" value="MBB3902750.1"/>
    <property type="molecule type" value="Genomic_DNA"/>
</dbReference>
<evidence type="ECO:0000313" key="2">
    <source>
        <dbReference type="EMBL" id="MBB3902750.1"/>
    </source>
</evidence>
<organism evidence="2 3">
    <name type="scientific">Methylobacterium brachythecii</name>
    <dbReference type="NCBI Taxonomy" id="1176177"/>
    <lineage>
        <taxon>Bacteria</taxon>
        <taxon>Pseudomonadati</taxon>
        <taxon>Pseudomonadota</taxon>
        <taxon>Alphaproteobacteria</taxon>
        <taxon>Hyphomicrobiales</taxon>
        <taxon>Methylobacteriaceae</taxon>
        <taxon>Methylobacterium</taxon>
    </lineage>
</organism>
<protein>
    <submittedName>
        <fullName evidence="2">Uncharacterized protein</fullName>
    </submittedName>
</protein>
<dbReference type="EMBL" id="BSPG01000001">
    <property type="protein sequence ID" value="GLS42592.1"/>
    <property type="molecule type" value="Genomic_DNA"/>
</dbReference>
<keyword evidence="4" id="KW-1185">Reference proteome</keyword>
<reference evidence="4" key="2">
    <citation type="journal article" date="2019" name="Int. J. Syst. Evol. Microbiol.">
        <title>The Global Catalogue of Microorganisms (GCM) 10K type strain sequencing project: providing services to taxonomists for standard genome sequencing and annotation.</title>
        <authorList>
            <consortium name="The Broad Institute Genomics Platform"/>
            <consortium name="The Broad Institute Genome Sequencing Center for Infectious Disease"/>
            <person name="Wu L."/>
            <person name="Ma J."/>
        </authorList>
    </citation>
    <scope>NUCLEOTIDE SEQUENCE [LARGE SCALE GENOMIC DNA]</scope>
    <source>
        <strain evidence="4">NBRC 107710</strain>
    </source>
</reference>
<dbReference type="Proteomes" id="UP001156881">
    <property type="component" value="Unassembled WGS sequence"/>
</dbReference>
<accession>A0A7W6F6W5</accession>
<comment type="caution">
    <text evidence="2">The sequence shown here is derived from an EMBL/GenBank/DDBJ whole genome shotgun (WGS) entry which is preliminary data.</text>
</comment>
<reference evidence="1" key="4">
    <citation type="submission" date="2023-01" db="EMBL/GenBank/DDBJ databases">
        <title>Draft genome sequence of Methylobacterium brachythecii strain NBRC 107710.</title>
        <authorList>
            <person name="Sun Q."/>
            <person name="Mori K."/>
        </authorList>
    </citation>
    <scope>NUCLEOTIDE SEQUENCE</scope>
    <source>
        <strain evidence="1">NBRC 107710</strain>
    </source>
</reference>
<dbReference type="AlphaFoldDB" id="A0A7W6F6W5"/>
<name>A0A7W6F6W5_9HYPH</name>
<dbReference type="Proteomes" id="UP000517759">
    <property type="component" value="Unassembled WGS sequence"/>
</dbReference>
<evidence type="ECO:0000313" key="3">
    <source>
        <dbReference type="Proteomes" id="UP000517759"/>
    </source>
</evidence>
<evidence type="ECO:0000313" key="4">
    <source>
        <dbReference type="Proteomes" id="UP001156881"/>
    </source>
</evidence>
<proteinExistence type="predicted"/>